<sequence length="579" mass="63344">MSLLDLGNNDISRYLPSFAPLTKLVVLSLTNNDLEGPISTSWEELISLQTLDLSNNELSGNVLNVANLTSLQTVRLDGNKLNGEVHTSFGDLPLLETLNIQKNQLTGSIDFMCQDLPINLELDCEDEAPEVKCSCCMGCTIVSEVCDPENEVTAYLNITVGQDAFDFQWELHSIIDPFNYTEVLFAAGGQYEDGERVDIQLCLAFPGAYVLYTSANITLDSQNETEVVFTVGDYSETLVLFDMVEVDIESDGSVPIPPSLTPVPSPSSALSELMTSYPTSFSTPTVGTNKTLAPTMFVTLPLQDGSTERPVACLKFELNLTTDAFGDETSWYIYNQGNSTAALFQTVFDSNETYLVSHCLDPRGCYDWVIKDQWNDGIGFPGGFSVSVNDRVIKEGGGAFSSDDIAFGIKQLTFRGYIRDYINNTNGRSPGFVDAPMLFMVHHHIVDRAAWDKDVVGFIASATNEHCITPSDCGKEPFFEKGHGGCMTLFIGEKDCICFETAPDGTTNEAILKSADDLCKGSARNEVYEIDSKAGVNAMNLSADDYYQDVLFWANAQSTTKTLDDANPVVSQGIHIPCQ</sequence>
<dbReference type="GeneID" id="7447426"/>
<keyword evidence="4" id="KW-0732">Signal</keyword>
<keyword evidence="8" id="KW-0675">Receptor</keyword>
<keyword evidence="9" id="KW-0325">Glycoprotein</keyword>
<dbReference type="InterPro" id="IPR032675">
    <property type="entry name" value="LRR_dom_sf"/>
</dbReference>
<dbReference type="GO" id="GO:0016020">
    <property type="term" value="C:membrane"/>
    <property type="evidence" value="ECO:0007669"/>
    <property type="project" value="UniProtKB-SubCell"/>
</dbReference>
<name>B8LEW1_THAPS</name>
<evidence type="ECO:0000256" key="7">
    <source>
        <dbReference type="ARBA" id="ARBA00023136"/>
    </source>
</evidence>
<dbReference type="KEGG" id="tps:THAPSDRAFT_bd1938"/>
<dbReference type="HOGENOM" id="CLU_018755_0_0_1"/>
<reference evidence="10 11" key="1">
    <citation type="journal article" date="2004" name="Science">
        <title>The genome of the diatom Thalassiosira pseudonana: ecology, evolution, and metabolism.</title>
        <authorList>
            <person name="Armbrust E.V."/>
            <person name="Berges J.A."/>
            <person name="Bowler C."/>
            <person name="Green B.R."/>
            <person name="Martinez D."/>
            <person name="Putnam N.H."/>
            <person name="Zhou S."/>
            <person name="Allen A.E."/>
            <person name="Apt K.E."/>
            <person name="Bechner M."/>
            <person name="Brzezinski M.A."/>
            <person name="Chaal B.K."/>
            <person name="Chiovitti A."/>
            <person name="Davis A.K."/>
            <person name="Demarest M.S."/>
            <person name="Detter J.C."/>
            <person name="Glavina T."/>
            <person name="Goodstein D."/>
            <person name="Hadi M.Z."/>
            <person name="Hellsten U."/>
            <person name="Hildebrand M."/>
            <person name="Jenkins B.D."/>
            <person name="Jurka J."/>
            <person name="Kapitonov V.V."/>
            <person name="Kroger N."/>
            <person name="Lau W.W."/>
            <person name="Lane T.W."/>
            <person name="Larimer F.W."/>
            <person name="Lippmeier J.C."/>
            <person name="Lucas S."/>
            <person name="Medina M."/>
            <person name="Montsant A."/>
            <person name="Obornik M."/>
            <person name="Parker M.S."/>
            <person name="Palenik B."/>
            <person name="Pazour G.J."/>
            <person name="Richardson P.M."/>
            <person name="Rynearson T.A."/>
            <person name="Saito M.A."/>
            <person name="Schwartz D.C."/>
            <person name="Thamatrakoln K."/>
            <person name="Valentin K."/>
            <person name="Vardi A."/>
            <person name="Wilkerson F.P."/>
            <person name="Rokhsar D.S."/>
        </authorList>
    </citation>
    <scope>NUCLEOTIDE SEQUENCE [LARGE SCALE GENOMIC DNA]</scope>
    <source>
        <strain evidence="10 11">CCMP1335</strain>
    </source>
</reference>
<proteinExistence type="predicted"/>
<keyword evidence="2" id="KW-0433">Leucine-rich repeat</keyword>
<dbReference type="AlphaFoldDB" id="B8LEW1"/>
<evidence type="ECO:0000256" key="2">
    <source>
        <dbReference type="ARBA" id="ARBA00022614"/>
    </source>
</evidence>
<dbReference type="STRING" id="35128.B8LEW1"/>
<organism evidence="10 11">
    <name type="scientific">Thalassiosira pseudonana</name>
    <name type="common">Marine diatom</name>
    <name type="synonym">Cyclotella nana</name>
    <dbReference type="NCBI Taxonomy" id="35128"/>
    <lineage>
        <taxon>Eukaryota</taxon>
        <taxon>Sar</taxon>
        <taxon>Stramenopiles</taxon>
        <taxon>Ochrophyta</taxon>
        <taxon>Bacillariophyta</taxon>
        <taxon>Coscinodiscophyceae</taxon>
        <taxon>Thalassiosirophycidae</taxon>
        <taxon>Thalassiosirales</taxon>
        <taxon>Thalassiosiraceae</taxon>
        <taxon>Thalassiosira</taxon>
    </lineage>
</organism>
<evidence type="ECO:0000313" key="10">
    <source>
        <dbReference type="EMBL" id="EED86134.1"/>
    </source>
</evidence>
<dbReference type="EMBL" id="DS999451">
    <property type="protein sequence ID" value="EED86134.1"/>
    <property type="molecule type" value="Genomic_DNA"/>
</dbReference>
<accession>B8LEW1</accession>
<dbReference type="PANTHER" id="PTHR27000">
    <property type="entry name" value="LEUCINE-RICH REPEAT RECEPTOR-LIKE PROTEIN KINASE FAMILY PROTEIN-RELATED"/>
    <property type="match status" value="1"/>
</dbReference>
<dbReference type="InParanoid" id="B8LEW1"/>
<dbReference type="eggNOG" id="KOG0619">
    <property type="taxonomic scope" value="Eukaryota"/>
</dbReference>
<protein>
    <submittedName>
        <fullName evidence="10">Uncharacterized protein</fullName>
    </submittedName>
</protein>
<evidence type="ECO:0000256" key="4">
    <source>
        <dbReference type="ARBA" id="ARBA00022729"/>
    </source>
</evidence>
<keyword evidence="3" id="KW-0812">Transmembrane</keyword>
<dbReference type="Gene3D" id="3.80.10.10">
    <property type="entry name" value="Ribonuclease Inhibitor"/>
    <property type="match status" value="1"/>
</dbReference>
<keyword evidence="7" id="KW-0472">Membrane</keyword>
<keyword evidence="6" id="KW-1133">Transmembrane helix</keyword>
<evidence type="ECO:0000256" key="1">
    <source>
        <dbReference type="ARBA" id="ARBA00004167"/>
    </source>
</evidence>
<dbReference type="PANTHER" id="PTHR27000:SF642">
    <property type="entry name" value="INACTIVE LEUCINE-RICH REPEAT RECEPTOR KINASE XIAO-RELATED"/>
    <property type="match status" value="1"/>
</dbReference>
<dbReference type="Proteomes" id="UP000001449">
    <property type="component" value="Unassembled WGS sequence"/>
</dbReference>
<evidence type="ECO:0000256" key="3">
    <source>
        <dbReference type="ARBA" id="ARBA00022692"/>
    </source>
</evidence>
<evidence type="ECO:0000256" key="6">
    <source>
        <dbReference type="ARBA" id="ARBA00022989"/>
    </source>
</evidence>
<reference evidence="10 11" key="2">
    <citation type="journal article" date="2008" name="Nature">
        <title>The Phaeodactylum genome reveals the evolutionary history of diatom genomes.</title>
        <authorList>
            <person name="Bowler C."/>
            <person name="Allen A.E."/>
            <person name="Badger J.H."/>
            <person name="Grimwood J."/>
            <person name="Jabbari K."/>
            <person name="Kuo A."/>
            <person name="Maheswari U."/>
            <person name="Martens C."/>
            <person name="Maumus F."/>
            <person name="Otillar R.P."/>
            <person name="Rayko E."/>
            <person name="Salamov A."/>
            <person name="Vandepoele K."/>
            <person name="Beszteri B."/>
            <person name="Gruber A."/>
            <person name="Heijde M."/>
            <person name="Katinka M."/>
            <person name="Mock T."/>
            <person name="Valentin K."/>
            <person name="Verret F."/>
            <person name="Berges J.A."/>
            <person name="Brownlee C."/>
            <person name="Cadoret J.P."/>
            <person name="Chiovitti A."/>
            <person name="Choi C.J."/>
            <person name="Coesel S."/>
            <person name="De Martino A."/>
            <person name="Detter J.C."/>
            <person name="Durkin C."/>
            <person name="Falciatore A."/>
            <person name="Fournet J."/>
            <person name="Haruta M."/>
            <person name="Huysman M.J."/>
            <person name="Jenkins B.D."/>
            <person name="Jiroutova K."/>
            <person name="Jorgensen R.E."/>
            <person name="Joubert Y."/>
            <person name="Kaplan A."/>
            <person name="Kroger N."/>
            <person name="Kroth P.G."/>
            <person name="La Roche J."/>
            <person name="Lindquist E."/>
            <person name="Lommer M."/>
            <person name="Martin-Jezequel V."/>
            <person name="Lopez P.J."/>
            <person name="Lucas S."/>
            <person name="Mangogna M."/>
            <person name="McGinnis K."/>
            <person name="Medlin L.K."/>
            <person name="Montsant A."/>
            <person name="Oudot-Le Secq M.P."/>
            <person name="Napoli C."/>
            <person name="Obornik M."/>
            <person name="Parker M.S."/>
            <person name="Petit J.L."/>
            <person name="Porcel B.M."/>
            <person name="Poulsen N."/>
            <person name="Robison M."/>
            <person name="Rychlewski L."/>
            <person name="Rynearson T.A."/>
            <person name="Schmutz J."/>
            <person name="Shapiro H."/>
            <person name="Siaut M."/>
            <person name="Stanley M."/>
            <person name="Sussman M.R."/>
            <person name="Taylor A.R."/>
            <person name="Vardi A."/>
            <person name="von Dassow P."/>
            <person name="Vyverman W."/>
            <person name="Willis A."/>
            <person name="Wyrwicz L.S."/>
            <person name="Rokhsar D.S."/>
            <person name="Weissenbach J."/>
            <person name="Armbrust E.V."/>
            <person name="Green B.R."/>
            <person name="Van de Peer Y."/>
            <person name="Grigoriev I.V."/>
        </authorList>
    </citation>
    <scope>NUCLEOTIDE SEQUENCE [LARGE SCALE GENOMIC DNA]</scope>
    <source>
        <strain evidence="10 11">CCMP1335</strain>
    </source>
</reference>
<comment type="subcellular location">
    <subcellularLocation>
        <location evidence="1">Membrane</location>
        <topology evidence="1">Single-pass membrane protein</topology>
    </subcellularLocation>
</comment>
<dbReference type="PROSITE" id="PS51450">
    <property type="entry name" value="LRR"/>
    <property type="match status" value="1"/>
</dbReference>
<dbReference type="RefSeq" id="XP_002297566.1">
    <property type="nucleotide sequence ID" value="XM_002297530.1"/>
</dbReference>
<evidence type="ECO:0000313" key="11">
    <source>
        <dbReference type="Proteomes" id="UP000001449"/>
    </source>
</evidence>
<dbReference type="InterPro" id="IPR001611">
    <property type="entry name" value="Leu-rich_rpt"/>
</dbReference>
<evidence type="ECO:0000256" key="9">
    <source>
        <dbReference type="ARBA" id="ARBA00023180"/>
    </source>
</evidence>
<dbReference type="SUPFAM" id="SSF52058">
    <property type="entry name" value="L domain-like"/>
    <property type="match status" value="1"/>
</dbReference>
<dbReference type="PaxDb" id="35128-Thapsdraft1938"/>
<evidence type="ECO:0000256" key="8">
    <source>
        <dbReference type="ARBA" id="ARBA00023170"/>
    </source>
</evidence>
<evidence type="ECO:0000256" key="5">
    <source>
        <dbReference type="ARBA" id="ARBA00022737"/>
    </source>
</evidence>
<keyword evidence="5" id="KW-0677">Repeat</keyword>
<keyword evidence="11" id="KW-1185">Reference proteome</keyword>
<dbReference type="Pfam" id="PF00560">
    <property type="entry name" value="LRR_1"/>
    <property type="match status" value="1"/>
</dbReference>
<gene>
    <name evidence="10" type="ORF">THAPSDRAFT_bd1938</name>
</gene>